<evidence type="ECO:0000313" key="7">
    <source>
        <dbReference type="EMBL" id="MBB5014974.1"/>
    </source>
</evidence>
<dbReference type="GO" id="GO:0009055">
    <property type="term" value="F:electron transfer activity"/>
    <property type="evidence" value="ECO:0007669"/>
    <property type="project" value="InterPro"/>
</dbReference>
<dbReference type="GO" id="GO:0046872">
    <property type="term" value="F:metal ion binding"/>
    <property type="evidence" value="ECO:0007669"/>
    <property type="project" value="UniProtKB-KW"/>
</dbReference>
<reference evidence="7 8" key="1">
    <citation type="submission" date="2020-08" db="EMBL/GenBank/DDBJ databases">
        <title>Genomic Encyclopedia of Type Strains, Phase IV (KMG-IV): sequencing the most valuable type-strain genomes for metagenomic binning, comparative biology and taxonomic classification.</title>
        <authorList>
            <person name="Goeker M."/>
        </authorList>
    </citation>
    <scope>NUCLEOTIDE SEQUENCE [LARGE SCALE GENOMIC DNA]</scope>
    <source>
        <strain evidence="7 8">DSM 25897</strain>
    </source>
</reference>
<protein>
    <submittedName>
        <fullName evidence="7">Ketosteroid isomerase-like protein/mono/diheme cytochrome c family protein</fullName>
    </submittedName>
</protein>
<dbReference type="SUPFAM" id="SSF54427">
    <property type="entry name" value="NTF2-like"/>
    <property type="match status" value="1"/>
</dbReference>
<sequence>MKRLFIALLALTALLVLGVATFAMSGLYDVAADVPHTRPVAVLLDTLRERSIARRAAGIAVPTDLDDAERVRRGAGNYDAMCVGCHLRPGLDGTELSRGLYPAPPNLAQRAIDSPAAAFWVVKHGIKASGMPAWGHGMGDEYIWDLVAFLQALPAMDADGYRTIVAASDGHAHGGGEDHDHGDGHGHDHGEHDHGEEGHGEEDAGEHGHGAPATAEGTVHVHADGSRHVHAAPAESAPLRVAREFRAALARGDEATVQTLLAPDVLIFEGGGVERSREEYASHHMRGDMSFLKSAHYTLLRQSGDAADDIAWVAGEAEIEGAGRKGPVRMRSTETLVLRRTGDDWRIVHIHWSDRPLTD</sequence>
<evidence type="ECO:0000313" key="8">
    <source>
        <dbReference type="Proteomes" id="UP000519004"/>
    </source>
</evidence>
<evidence type="ECO:0000259" key="6">
    <source>
        <dbReference type="PROSITE" id="PS51007"/>
    </source>
</evidence>
<evidence type="ECO:0000256" key="5">
    <source>
        <dbReference type="SAM" id="MobiDB-lite"/>
    </source>
</evidence>
<feature type="region of interest" description="Disordered" evidence="5">
    <location>
        <begin position="169"/>
        <end position="214"/>
    </location>
</feature>
<dbReference type="Gene3D" id="3.10.450.50">
    <property type="match status" value="1"/>
</dbReference>
<dbReference type="SUPFAM" id="SSF46626">
    <property type="entry name" value="Cytochrome c"/>
    <property type="match status" value="1"/>
</dbReference>
<gene>
    <name evidence="7" type="ORF">HNQ58_000851</name>
</gene>
<dbReference type="InterPro" id="IPR036909">
    <property type="entry name" value="Cyt_c-like_dom_sf"/>
</dbReference>
<dbReference type="Proteomes" id="UP000519004">
    <property type="component" value="Unassembled WGS sequence"/>
</dbReference>
<dbReference type="GO" id="GO:0020037">
    <property type="term" value="F:heme binding"/>
    <property type="evidence" value="ECO:0007669"/>
    <property type="project" value="InterPro"/>
</dbReference>
<dbReference type="InterPro" id="IPR032710">
    <property type="entry name" value="NTF2-like_dom_sf"/>
</dbReference>
<keyword evidence="8" id="KW-1185">Reference proteome</keyword>
<dbReference type="EMBL" id="JACHHX010000004">
    <property type="protein sequence ID" value="MBB5014974.1"/>
    <property type="molecule type" value="Genomic_DNA"/>
</dbReference>
<dbReference type="RefSeq" id="WP_183947539.1">
    <property type="nucleotide sequence ID" value="NZ_JACHHX010000004.1"/>
</dbReference>
<evidence type="ECO:0000256" key="3">
    <source>
        <dbReference type="ARBA" id="ARBA00023004"/>
    </source>
</evidence>
<dbReference type="InterPro" id="IPR037401">
    <property type="entry name" value="SnoaL-like"/>
</dbReference>
<keyword evidence="2 4" id="KW-0479">Metal-binding</keyword>
<evidence type="ECO:0000256" key="2">
    <source>
        <dbReference type="ARBA" id="ARBA00022723"/>
    </source>
</evidence>
<dbReference type="GO" id="GO:0016853">
    <property type="term" value="F:isomerase activity"/>
    <property type="evidence" value="ECO:0007669"/>
    <property type="project" value="UniProtKB-KW"/>
</dbReference>
<dbReference type="Pfam" id="PF13474">
    <property type="entry name" value="SnoaL_3"/>
    <property type="match status" value="1"/>
</dbReference>
<dbReference type="Gene3D" id="1.10.760.10">
    <property type="entry name" value="Cytochrome c-like domain"/>
    <property type="match status" value="1"/>
</dbReference>
<keyword evidence="3 4" id="KW-0408">Iron</keyword>
<keyword evidence="7" id="KW-0413">Isomerase</keyword>
<organism evidence="7 8">
    <name type="scientific">Rehaibacterium terrae</name>
    <dbReference type="NCBI Taxonomy" id="1341696"/>
    <lineage>
        <taxon>Bacteria</taxon>
        <taxon>Pseudomonadati</taxon>
        <taxon>Pseudomonadota</taxon>
        <taxon>Gammaproteobacteria</taxon>
        <taxon>Lysobacterales</taxon>
        <taxon>Lysobacteraceae</taxon>
        <taxon>Rehaibacterium</taxon>
    </lineage>
</organism>
<proteinExistence type="predicted"/>
<dbReference type="InterPro" id="IPR009056">
    <property type="entry name" value="Cyt_c-like_dom"/>
</dbReference>
<name>A0A7W8DDK6_9GAMM</name>
<dbReference type="AlphaFoldDB" id="A0A7W8DDK6"/>
<keyword evidence="1 4" id="KW-0349">Heme</keyword>
<dbReference type="PROSITE" id="PS51007">
    <property type="entry name" value="CYTC"/>
    <property type="match status" value="1"/>
</dbReference>
<dbReference type="Pfam" id="PF13442">
    <property type="entry name" value="Cytochrome_CBB3"/>
    <property type="match status" value="1"/>
</dbReference>
<evidence type="ECO:0000256" key="1">
    <source>
        <dbReference type="ARBA" id="ARBA00022617"/>
    </source>
</evidence>
<accession>A0A7W8DDK6</accession>
<evidence type="ECO:0000256" key="4">
    <source>
        <dbReference type="PROSITE-ProRule" id="PRU00433"/>
    </source>
</evidence>
<feature type="domain" description="Cytochrome c" evidence="6">
    <location>
        <begin position="69"/>
        <end position="154"/>
    </location>
</feature>
<feature type="compositionally biased region" description="Basic and acidic residues" evidence="5">
    <location>
        <begin position="170"/>
        <end position="209"/>
    </location>
</feature>
<comment type="caution">
    <text evidence="7">The sequence shown here is derived from an EMBL/GenBank/DDBJ whole genome shotgun (WGS) entry which is preliminary data.</text>
</comment>